<dbReference type="EMBL" id="RQPJ01000021">
    <property type="protein sequence ID" value="RTE52364.1"/>
    <property type="molecule type" value="Genomic_DNA"/>
</dbReference>
<evidence type="ECO:0000313" key="11">
    <source>
        <dbReference type="Proteomes" id="UP000267585"/>
    </source>
</evidence>
<protein>
    <recommendedName>
        <fullName evidence="3">beta-N-acetylhexosaminidase</fullName>
        <ecNumber evidence="3">3.2.1.52</ecNumber>
    </recommendedName>
</protein>
<dbReference type="GO" id="GO:0016020">
    <property type="term" value="C:membrane"/>
    <property type="evidence" value="ECO:0007669"/>
    <property type="project" value="TreeGrafter"/>
</dbReference>
<comment type="caution">
    <text evidence="10">The sequence shown here is derived from an EMBL/GenBank/DDBJ whole genome shotgun (WGS) entry which is preliminary data.</text>
</comment>
<dbReference type="RefSeq" id="WP_126164050.1">
    <property type="nucleotide sequence ID" value="NZ_RQPJ01000021.1"/>
</dbReference>
<dbReference type="InterPro" id="IPR015882">
    <property type="entry name" value="HEX_bac_N"/>
</dbReference>
<comment type="catalytic activity">
    <reaction evidence="1">
        <text>Hydrolysis of terminal non-reducing N-acetyl-D-hexosamine residues in N-acetyl-beta-D-hexosaminides.</text>
        <dbReference type="EC" id="3.2.1.52"/>
    </reaction>
</comment>
<dbReference type="GO" id="GO:0030203">
    <property type="term" value="P:glycosaminoglycan metabolic process"/>
    <property type="evidence" value="ECO:0007669"/>
    <property type="project" value="TreeGrafter"/>
</dbReference>
<dbReference type="GO" id="GO:0005975">
    <property type="term" value="P:carbohydrate metabolic process"/>
    <property type="evidence" value="ECO:0007669"/>
    <property type="project" value="InterPro"/>
</dbReference>
<dbReference type="InterPro" id="IPR029018">
    <property type="entry name" value="Hex-like_dom2"/>
</dbReference>
<keyword evidence="11" id="KW-1185">Reference proteome</keyword>
<dbReference type="PANTHER" id="PTHR22600:SF57">
    <property type="entry name" value="BETA-N-ACETYLHEXOSAMINIDASE"/>
    <property type="match status" value="1"/>
</dbReference>
<evidence type="ECO:0000313" key="10">
    <source>
        <dbReference type="EMBL" id="RTE52364.1"/>
    </source>
</evidence>
<accession>A0A3S0D3Q6</accession>
<evidence type="ECO:0000256" key="7">
    <source>
        <dbReference type="SAM" id="MobiDB-lite"/>
    </source>
</evidence>
<gene>
    <name evidence="10" type="ORF">EHW67_19500</name>
</gene>
<dbReference type="InterPro" id="IPR015883">
    <property type="entry name" value="Glyco_hydro_20_cat"/>
</dbReference>
<keyword evidence="5" id="KW-0326">Glycosidase</keyword>
<evidence type="ECO:0000256" key="1">
    <source>
        <dbReference type="ARBA" id="ARBA00001231"/>
    </source>
</evidence>
<sequence>MLINQLKIKGIGILTPVFLLWAICAEGQKVGIVPQPSKVNLKKGQFIINQGTSIVTDGPNTENANYLQELLKVDFQKELQIKNKGKKGIVLELDATLTKTLGEEGYTMEVDKKSVHIVAATSAGVFYGIQSLRQLVISGREVGKSAIKVQAMKIEDKPRFGWRAFMLDEARYFKGMSEVKKLLDEMALLKMNVFHWHLTDDQGWRLEIKQYPGLTQIGSKRSNSQIGGWDSSERSNAPHSGYYTQEDIREIIAFASERHITIVPEIEMPGHASAAIAAYPWLGTVGDLKEVPTVFGKLPDSFNVSDPKVHVFLKNVLLEVMDLFPANTIHIGGDEVKFDAWKSSNEIQDFMKEKNLESPGDLHVYFTNSIAQYLNENGHRMMGWNEILGENVHEWQDAGDLEVKQDLAKNSLVHFWKGDLELVSKAVKEGYDIVNSYHEYTYLDYSYDYIALEKAYDFDPIPKGLEEQYHQKVLGSGCQMWGEWIPTPNDMDRMVFPRLAAYAEVGWTNKERKDYKVFRANLKPLLERWNEQGITLPEKFEKINFTEK</sequence>
<dbReference type="Gene3D" id="3.20.20.80">
    <property type="entry name" value="Glycosidases"/>
    <property type="match status" value="1"/>
</dbReference>
<dbReference type="InterPro" id="IPR025705">
    <property type="entry name" value="Beta_hexosaminidase_sua/sub"/>
</dbReference>
<dbReference type="SUPFAM" id="SSF51445">
    <property type="entry name" value="(Trans)glycosidases"/>
    <property type="match status" value="1"/>
</dbReference>
<evidence type="ECO:0000256" key="4">
    <source>
        <dbReference type="ARBA" id="ARBA00022801"/>
    </source>
</evidence>
<evidence type="ECO:0000256" key="2">
    <source>
        <dbReference type="ARBA" id="ARBA00006285"/>
    </source>
</evidence>
<dbReference type="CDD" id="cd06563">
    <property type="entry name" value="GH20_chitobiase-like"/>
    <property type="match status" value="1"/>
</dbReference>
<feature type="region of interest" description="Disordered" evidence="7">
    <location>
        <begin position="219"/>
        <end position="240"/>
    </location>
</feature>
<evidence type="ECO:0000259" key="8">
    <source>
        <dbReference type="Pfam" id="PF00728"/>
    </source>
</evidence>
<evidence type="ECO:0000256" key="5">
    <source>
        <dbReference type="ARBA" id="ARBA00023295"/>
    </source>
</evidence>
<evidence type="ECO:0000256" key="6">
    <source>
        <dbReference type="PIRSR" id="PIRSR625705-1"/>
    </source>
</evidence>
<keyword evidence="4 10" id="KW-0378">Hydrolase</keyword>
<feature type="active site" description="Proton donor" evidence="6">
    <location>
        <position position="335"/>
    </location>
</feature>
<dbReference type="PANTHER" id="PTHR22600">
    <property type="entry name" value="BETA-HEXOSAMINIDASE"/>
    <property type="match status" value="1"/>
</dbReference>
<comment type="similarity">
    <text evidence="2">Belongs to the glycosyl hydrolase 20 family.</text>
</comment>
<evidence type="ECO:0000256" key="3">
    <source>
        <dbReference type="ARBA" id="ARBA00012663"/>
    </source>
</evidence>
<feature type="domain" description="Beta-hexosaminidase bacterial type N-terminal" evidence="9">
    <location>
        <begin position="31"/>
        <end position="156"/>
    </location>
</feature>
<dbReference type="EC" id="3.2.1.52" evidence="3"/>
<dbReference type="SUPFAM" id="SSF55545">
    <property type="entry name" value="beta-N-acetylhexosaminidase-like domain"/>
    <property type="match status" value="1"/>
</dbReference>
<evidence type="ECO:0000259" key="9">
    <source>
        <dbReference type="Pfam" id="PF02838"/>
    </source>
</evidence>
<dbReference type="Pfam" id="PF02838">
    <property type="entry name" value="Glyco_hydro_20b"/>
    <property type="match status" value="1"/>
</dbReference>
<reference evidence="10 11" key="1">
    <citation type="submission" date="2018-11" db="EMBL/GenBank/DDBJ databases">
        <title>Arenibacter aquaticus sp.nov., a marine bacterium isolated from surface seawater in the South China Sea.</title>
        <authorList>
            <person name="Guo J."/>
            <person name="Sun J."/>
        </authorList>
    </citation>
    <scope>NUCLEOTIDE SEQUENCE [LARGE SCALE GENOMIC DNA]</scope>
    <source>
        <strain evidence="10 11">GUO666</strain>
    </source>
</reference>
<dbReference type="InterPro" id="IPR017853">
    <property type="entry name" value="GH"/>
</dbReference>
<dbReference type="AlphaFoldDB" id="A0A3S0D3Q6"/>
<name>A0A3S0D3Q6_9FLAO</name>
<proteinExistence type="inferred from homology"/>
<dbReference type="Proteomes" id="UP000267585">
    <property type="component" value="Unassembled WGS sequence"/>
</dbReference>
<dbReference type="PRINTS" id="PR00738">
    <property type="entry name" value="GLHYDRLASE20"/>
</dbReference>
<dbReference type="Pfam" id="PF00728">
    <property type="entry name" value="Glyco_hydro_20"/>
    <property type="match status" value="1"/>
</dbReference>
<dbReference type="Gene3D" id="3.30.379.10">
    <property type="entry name" value="Chitobiase/beta-hexosaminidase domain 2-like"/>
    <property type="match status" value="1"/>
</dbReference>
<organism evidence="10 11">
    <name type="scientific">Arenibacter aquaticus</name>
    <dbReference type="NCBI Taxonomy" id="2489054"/>
    <lineage>
        <taxon>Bacteria</taxon>
        <taxon>Pseudomonadati</taxon>
        <taxon>Bacteroidota</taxon>
        <taxon>Flavobacteriia</taxon>
        <taxon>Flavobacteriales</taxon>
        <taxon>Flavobacteriaceae</taxon>
        <taxon>Arenibacter</taxon>
    </lineage>
</organism>
<feature type="domain" description="Glycoside hydrolase family 20 catalytic" evidence="8">
    <location>
        <begin position="160"/>
        <end position="509"/>
    </location>
</feature>
<dbReference type="OrthoDB" id="9763537at2"/>
<dbReference type="GO" id="GO:0004563">
    <property type="term" value="F:beta-N-acetylhexosaminidase activity"/>
    <property type="evidence" value="ECO:0007669"/>
    <property type="project" value="UniProtKB-EC"/>
</dbReference>